<dbReference type="RefSeq" id="WP_185278256.1">
    <property type="nucleotide sequence ID" value="NZ_CP043641.1"/>
</dbReference>
<reference evidence="3" key="1">
    <citation type="submission" date="2019-09" db="EMBL/GenBank/DDBJ databases">
        <title>Antimicrobial potential of Antarctic Bacteria.</title>
        <authorList>
            <person name="Benaud N."/>
            <person name="Edwards R.J."/>
            <person name="Ferrari B.C."/>
        </authorList>
    </citation>
    <scope>NUCLEOTIDE SEQUENCE [LARGE SCALE GENOMIC DNA]</scope>
    <source>
        <strain evidence="3">INR9</strain>
    </source>
</reference>
<evidence type="ECO:0000313" key="3">
    <source>
        <dbReference type="Proteomes" id="UP000515511"/>
    </source>
</evidence>
<feature type="signal peptide" evidence="1">
    <location>
        <begin position="1"/>
        <end position="22"/>
    </location>
</feature>
<name>A0A7G6Y9C4_9MICO</name>
<dbReference type="AlphaFoldDB" id="A0A7G6Y9C4"/>
<gene>
    <name evidence="2" type="ORF">F1C12_08065</name>
</gene>
<feature type="chain" id="PRO_5039589910" description="Hemagglutinin" evidence="1">
    <location>
        <begin position="23"/>
        <end position="810"/>
    </location>
</feature>
<organism evidence="2 3">
    <name type="scientific">Leifsonia shinshuensis</name>
    <dbReference type="NCBI Taxonomy" id="150026"/>
    <lineage>
        <taxon>Bacteria</taxon>
        <taxon>Bacillati</taxon>
        <taxon>Actinomycetota</taxon>
        <taxon>Actinomycetes</taxon>
        <taxon>Micrococcales</taxon>
        <taxon>Microbacteriaceae</taxon>
        <taxon>Leifsonia</taxon>
    </lineage>
</organism>
<sequence>MTPKRVLACFVAVLLVVSAAVAGGWGPSERASALDGSQFDPGLIISDANFYDGNAMSQADIQTFLNGKAGCGNSLCLTSGQFASSSKAADAMCQAYSGGGTESAAAIIFKVQQACGISAKVILVTLQKEQGLVTTSAPSTNQIYKAMGYACPDTSACDTAYYGLFNQVYNAAHQFVRYGNPPGTSNYFTWFPVGTPTVVPYSSTPPPGCKAAPAITIKNKATAALYYYTPYQPNAAALANLYGGGDDCSSYGNRNFWVYYNDWFGDPVGSHDPIGNVELLTGAPGTVRVAGWALDPDTSSPIAVHVYVGSVGTPISADRTRTDVGAAYPGLGDQHGFDATFPVTQSGPQQVCVYAINSGRGGTVILTCQTLTLYGGSPLGQADAATLNSDGTATVTGWAFDPDVVAPIPVHLYVDGVGTPYTADKSRPDVAKLYPAYGANHGFQLTTAVLTPGRHTLCLYAINTGSGGNVALGCQDVVRPGAIPDLNRAPVGGVELVSSTGFSIRAAGWALDPDTAAPIAVHIYVDSQGTPVTADLARTDIGRLYPDNGPRHGFDATVTTTAGKHSVCVYGINNAAGGNSLFGCTTVYVQGAVTEQQRAPIGNFEAATAGGAGINVAGWAIDPDTVAPIPVHIYVDGAGTPYTADKTRTDLPRVYPDYGGDHGFSETVPAGSGSHNVCAYAINNGAGGNTFLGCKTVVVPVTTVDRGRPPVGNLELVQASAGKVRAAGWALDPDTADSISVHIYIDSAGTPITANLSRTDIAAAYPGYGPLHGYDATVPASAGRHTVCAYGINTGPGGHTLLGCGTVTVP</sequence>
<evidence type="ECO:0000256" key="1">
    <source>
        <dbReference type="SAM" id="SignalP"/>
    </source>
</evidence>
<dbReference type="EMBL" id="CP043641">
    <property type="protein sequence ID" value="QNE35089.1"/>
    <property type="molecule type" value="Genomic_DNA"/>
</dbReference>
<evidence type="ECO:0000313" key="2">
    <source>
        <dbReference type="EMBL" id="QNE35089.1"/>
    </source>
</evidence>
<evidence type="ECO:0008006" key="4">
    <source>
        <dbReference type="Google" id="ProtNLM"/>
    </source>
</evidence>
<dbReference type="Proteomes" id="UP000515511">
    <property type="component" value="Chromosome"/>
</dbReference>
<dbReference type="KEGG" id="lse:F1C12_08065"/>
<protein>
    <recommendedName>
        <fullName evidence="4">Hemagglutinin</fullName>
    </recommendedName>
</protein>
<proteinExistence type="predicted"/>
<keyword evidence="1" id="KW-0732">Signal</keyword>
<accession>A0A7G6Y9C4</accession>